<dbReference type="OrthoDB" id="2795185at2759"/>
<reference evidence="2" key="1">
    <citation type="journal article" date="2019" name="Environ. Microbiol.">
        <title>Fungal ecological strategies reflected in gene transcription - a case study of two litter decomposers.</title>
        <authorList>
            <person name="Barbi F."/>
            <person name="Kohler A."/>
            <person name="Barry K."/>
            <person name="Baskaran P."/>
            <person name="Daum C."/>
            <person name="Fauchery L."/>
            <person name="Ihrmark K."/>
            <person name="Kuo A."/>
            <person name="LaButti K."/>
            <person name="Lipzen A."/>
            <person name="Morin E."/>
            <person name="Grigoriev I.V."/>
            <person name="Henrissat B."/>
            <person name="Lindahl B."/>
            <person name="Martin F."/>
        </authorList>
    </citation>
    <scope>NUCLEOTIDE SEQUENCE</scope>
    <source>
        <strain evidence="2">JB14</strain>
    </source>
</reference>
<evidence type="ECO:0000313" key="2">
    <source>
        <dbReference type="EMBL" id="KAE9410931.1"/>
    </source>
</evidence>
<feature type="signal peptide" evidence="1">
    <location>
        <begin position="1"/>
        <end position="24"/>
    </location>
</feature>
<dbReference type="Proteomes" id="UP000799118">
    <property type="component" value="Unassembled WGS sequence"/>
</dbReference>
<proteinExistence type="predicted"/>
<name>A0A6A4IJY5_9AGAR</name>
<sequence length="291" mass="32626">MKHINTSFILLILILCSLVDLGRSCDFPFRLDTTAGCKQASKAFTTDQTDHLQRVAKNVGSVGPPGTACDHTIERDLLQEAVNVSGACKFYTKLLRNGLLDYDMRLYYWKQVAATVNAFPNTYYLDGATLSAKERVVKNFLSGEVPEAGTLHYLQNIQTYLLDVHRDVKNVSEALDINLQTAVHNVMETVAINKISAMPKETQERKLRILEEAMRSFTKPSAISKLFAEFEDYIRRHYSISIISSKENRNIAEKTCNLSPVDLKFIHCIPPPNVCFLAGAPTMSSGPRVVY</sequence>
<dbReference type="AlphaFoldDB" id="A0A6A4IJY5"/>
<dbReference type="EMBL" id="ML769384">
    <property type="protein sequence ID" value="KAE9410931.1"/>
    <property type="molecule type" value="Genomic_DNA"/>
</dbReference>
<protein>
    <submittedName>
        <fullName evidence="2">Uncharacterized protein</fullName>
    </submittedName>
</protein>
<gene>
    <name evidence="2" type="ORF">BT96DRAFT_930877</name>
</gene>
<accession>A0A6A4IJY5</accession>
<organism evidence="2 3">
    <name type="scientific">Gymnopus androsaceus JB14</name>
    <dbReference type="NCBI Taxonomy" id="1447944"/>
    <lineage>
        <taxon>Eukaryota</taxon>
        <taxon>Fungi</taxon>
        <taxon>Dikarya</taxon>
        <taxon>Basidiomycota</taxon>
        <taxon>Agaricomycotina</taxon>
        <taxon>Agaricomycetes</taxon>
        <taxon>Agaricomycetidae</taxon>
        <taxon>Agaricales</taxon>
        <taxon>Marasmiineae</taxon>
        <taxon>Omphalotaceae</taxon>
        <taxon>Gymnopus</taxon>
    </lineage>
</organism>
<evidence type="ECO:0000256" key="1">
    <source>
        <dbReference type="SAM" id="SignalP"/>
    </source>
</evidence>
<keyword evidence="3" id="KW-1185">Reference proteome</keyword>
<keyword evidence="1" id="KW-0732">Signal</keyword>
<feature type="chain" id="PRO_5025641982" evidence="1">
    <location>
        <begin position="25"/>
        <end position="291"/>
    </location>
</feature>
<evidence type="ECO:0000313" key="3">
    <source>
        <dbReference type="Proteomes" id="UP000799118"/>
    </source>
</evidence>